<keyword evidence="3 12" id="KW-0813">Transport</keyword>
<name>F8FPV6_PAEMK</name>
<dbReference type="NCBIfam" id="TIGR00383">
    <property type="entry name" value="corA"/>
    <property type="match status" value="1"/>
</dbReference>
<evidence type="ECO:0000256" key="9">
    <source>
        <dbReference type="ARBA" id="ARBA00023136"/>
    </source>
</evidence>
<evidence type="ECO:0000256" key="3">
    <source>
        <dbReference type="ARBA" id="ARBA00022448"/>
    </source>
</evidence>
<dbReference type="RefSeq" id="WP_013921064.1">
    <property type="nucleotide sequence ID" value="NC_015690.1"/>
</dbReference>
<dbReference type="SUPFAM" id="SSF143865">
    <property type="entry name" value="CorA soluble domain-like"/>
    <property type="match status" value="1"/>
</dbReference>
<keyword evidence="6 12" id="KW-0460">Magnesium</keyword>
<accession>F8FPV6</accession>
<dbReference type="PANTHER" id="PTHR46494:SF1">
    <property type="entry name" value="CORA FAMILY METAL ION TRANSPORTER (EUROFUNG)"/>
    <property type="match status" value="1"/>
</dbReference>
<comment type="function">
    <text evidence="11">Mediates influx of magnesium ions. Alternates between open and closed states. Activated by low cytoplasmic Mg(2+) levels. Inactive when cytoplasmic Mg(2+) levels are high.</text>
</comment>
<dbReference type="InterPro" id="IPR004488">
    <property type="entry name" value="Mg/Co-transport_prot_CorA"/>
</dbReference>
<dbReference type="PANTHER" id="PTHR46494">
    <property type="entry name" value="CORA FAMILY METAL ION TRANSPORTER (EUROFUNG)"/>
    <property type="match status" value="1"/>
</dbReference>
<evidence type="ECO:0000256" key="7">
    <source>
        <dbReference type="ARBA" id="ARBA00022989"/>
    </source>
</evidence>
<evidence type="ECO:0000256" key="1">
    <source>
        <dbReference type="ARBA" id="ARBA00004651"/>
    </source>
</evidence>
<evidence type="ECO:0000256" key="2">
    <source>
        <dbReference type="ARBA" id="ARBA00009765"/>
    </source>
</evidence>
<dbReference type="EMBL" id="CP002869">
    <property type="protein sequence ID" value="AEI45923.1"/>
    <property type="molecule type" value="Genomic_DNA"/>
</dbReference>
<comment type="subcellular location">
    <subcellularLocation>
        <location evidence="1">Cell membrane</location>
        <topology evidence="1">Multi-pass membrane protein</topology>
    </subcellularLocation>
    <subcellularLocation>
        <location evidence="12">Membrane</location>
        <topology evidence="12">Multi-pass membrane protein</topology>
    </subcellularLocation>
</comment>
<dbReference type="Pfam" id="PF01544">
    <property type="entry name" value="CorA"/>
    <property type="match status" value="1"/>
</dbReference>
<dbReference type="AlphaFoldDB" id="F8FPV6"/>
<dbReference type="Gene3D" id="1.20.58.340">
    <property type="entry name" value="Magnesium transport protein CorA, transmembrane region"/>
    <property type="match status" value="2"/>
</dbReference>
<evidence type="ECO:0000256" key="12">
    <source>
        <dbReference type="RuleBase" id="RU362010"/>
    </source>
</evidence>
<sequence>MLRICAVTTNRQFLPSISLGELGSPGLLWYWVDFNSPTEEEAMLLDRHFHFHPLAVEDCFYLLQRPKLDHYEEVHFMIMHSLDPLKLAVREVDMFIGPNFVVTFHKEALKELDEAWARIQRKDNWKKGHLYAAYSVMDKLVDQYFPAIHELEDQLLGIETRPRKRSVQMLMDEVFEIRSRLLKLRRTIVPMRDLLYRVINSDRIEGIREQMYYFTDVYDHLLKLSEMIDSNREVTADMRDHYISVNANRMNTIMKTLTVITTIFMPLTFIAGIYGMNFEYMPELSWHGAYYAVLGVMFGLGFGMFLWFRRKGWFE</sequence>
<comment type="similarity">
    <text evidence="2 12">Belongs to the CorA metal ion transporter (MIT) (TC 1.A.35) family.</text>
</comment>
<protein>
    <recommendedName>
        <fullName evidence="12">Magnesium transport protein CorA</fullName>
    </recommendedName>
</protein>
<dbReference type="FunFam" id="1.20.58.340:FF:000004">
    <property type="entry name" value="Magnesium transport protein CorA"/>
    <property type="match status" value="1"/>
</dbReference>
<proteinExistence type="inferred from homology"/>
<evidence type="ECO:0000313" key="14">
    <source>
        <dbReference type="Proteomes" id="UP000006620"/>
    </source>
</evidence>
<comment type="catalytic activity">
    <reaction evidence="10">
        <text>Mg(2+)(in) = Mg(2+)(out)</text>
        <dbReference type="Rhea" id="RHEA:29827"/>
        <dbReference type="ChEBI" id="CHEBI:18420"/>
    </reaction>
</comment>
<dbReference type="Gene3D" id="3.30.460.20">
    <property type="entry name" value="CorA soluble domain-like"/>
    <property type="match status" value="1"/>
</dbReference>
<reference evidence="13 14" key="2">
    <citation type="journal article" date="2013" name="Genome Announc.">
        <title>Genome Sequence of Growth-Improving Paenibacillus mucilaginosus Strain KNP414.</title>
        <authorList>
            <person name="Lu J.J."/>
            <person name="Wang J.F."/>
            <person name="Hu X.F."/>
        </authorList>
    </citation>
    <scope>NUCLEOTIDE SEQUENCE [LARGE SCALE GENOMIC DNA]</scope>
    <source>
        <strain evidence="13 14">KNP414</strain>
    </source>
</reference>
<evidence type="ECO:0000256" key="11">
    <source>
        <dbReference type="ARBA" id="ARBA00045497"/>
    </source>
</evidence>
<feature type="transmembrane region" description="Helical" evidence="12">
    <location>
        <begin position="257"/>
        <end position="276"/>
    </location>
</feature>
<keyword evidence="4 12" id="KW-1003">Cell membrane</keyword>
<dbReference type="CDD" id="cd12831">
    <property type="entry name" value="TmCorA-like_u2"/>
    <property type="match status" value="1"/>
</dbReference>
<keyword evidence="9 12" id="KW-0472">Membrane</keyword>
<dbReference type="GO" id="GO:0000287">
    <property type="term" value="F:magnesium ion binding"/>
    <property type="evidence" value="ECO:0007669"/>
    <property type="project" value="TreeGrafter"/>
</dbReference>
<dbReference type="InterPro" id="IPR045861">
    <property type="entry name" value="CorA_cytoplasmic_dom"/>
</dbReference>
<dbReference type="GO" id="GO:0015087">
    <property type="term" value="F:cobalt ion transmembrane transporter activity"/>
    <property type="evidence" value="ECO:0007669"/>
    <property type="project" value="UniProtKB-UniRule"/>
</dbReference>
<dbReference type="PATRIC" id="fig|1036673.3.peg.6923"/>
<organism evidence="13 14">
    <name type="scientific">Paenibacillus mucilaginosus (strain KNP414)</name>
    <dbReference type="NCBI Taxonomy" id="1036673"/>
    <lineage>
        <taxon>Bacteria</taxon>
        <taxon>Bacillati</taxon>
        <taxon>Bacillota</taxon>
        <taxon>Bacilli</taxon>
        <taxon>Bacillales</taxon>
        <taxon>Paenibacillaceae</taxon>
        <taxon>Paenibacillus</taxon>
    </lineage>
</organism>
<dbReference type="Proteomes" id="UP000006620">
    <property type="component" value="Chromosome"/>
</dbReference>
<keyword evidence="5 12" id="KW-0812">Transmembrane</keyword>
<evidence type="ECO:0000256" key="10">
    <source>
        <dbReference type="ARBA" id="ARBA00034269"/>
    </source>
</evidence>
<dbReference type="InterPro" id="IPR002523">
    <property type="entry name" value="MgTranspt_CorA/ZnTranspt_ZntB"/>
</dbReference>
<dbReference type="KEGG" id="pms:KNP414_07419"/>
<feature type="transmembrane region" description="Helical" evidence="12">
    <location>
        <begin position="288"/>
        <end position="308"/>
    </location>
</feature>
<dbReference type="GO" id="GO:0005886">
    <property type="term" value="C:plasma membrane"/>
    <property type="evidence" value="ECO:0007669"/>
    <property type="project" value="UniProtKB-SubCell"/>
</dbReference>
<evidence type="ECO:0000256" key="4">
    <source>
        <dbReference type="ARBA" id="ARBA00022475"/>
    </source>
</evidence>
<evidence type="ECO:0000256" key="5">
    <source>
        <dbReference type="ARBA" id="ARBA00022692"/>
    </source>
</evidence>
<dbReference type="GO" id="GO:0050897">
    <property type="term" value="F:cobalt ion binding"/>
    <property type="evidence" value="ECO:0007669"/>
    <property type="project" value="TreeGrafter"/>
</dbReference>
<dbReference type="SUPFAM" id="SSF144083">
    <property type="entry name" value="Magnesium transport protein CorA, transmembrane region"/>
    <property type="match status" value="1"/>
</dbReference>
<evidence type="ECO:0000313" key="13">
    <source>
        <dbReference type="EMBL" id="AEI45923.1"/>
    </source>
</evidence>
<dbReference type="GO" id="GO:0015095">
    <property type="term" value="F:magnesium ion transmembrane transporter activity"/>
    <property type="evidence" value="ECO:0007669"/>
    <property type="project" value="UniProtKB-UniRule"/>
</dbReference>
<reference evidence="14" key="1">
    <citation type="submission" date="2011-06" db="EMBL/GenBank/DDBJ databases">
        <title>Complete genome sequence of Paenibacillus mucilaginosus KNP414.</title>
        <authorList>
            <person name="Wang J."/>
            <person name="Hu S."/>
            <person name="Hu X."/>
            <person name="Zhang B."/>
            <person name="Dong D."/>
            <person name="Zhang S."/>
            <person name="Zhao K."/>
            <person name="Wu D."/>
        </authorList>
    </citation>
    <scope>NUCLEOTIDE SEQUENCE [LARGE SCALE GENOMIC DNA]</scope>
    <source>
        <strain evidence="14">KNP414</strain>
    </source>
</reference>
<gene>
    <name evidence="12" type="primary">corA</name>
    <name evidence="13" type="ordered locus">KNP414_07419</name>
</gene>
<keyword evidence="7 12" id="KW-1133">Transmembrane helix</keyword>
<dbReference type="HOGENOM" id="CLU_007127_0_0_9"/>
<keyword evidence="8 12" id="KW-0406">Ion transport</keyword>
<evidence type="ECO:0000256" key="8">
    <source>
        <dbReference type="ARBA" id="ARBA00023065"/>
    </source>
</evidence>
<dbReference type="InterPro" id="IPR045863">
    <property type="entry name" value="CorA_TM1_TM2"/>
</dbReference>
<evidence type="ECO:0000256" key="6">
    <source>
        <dbReference type="ARBA" id="ARBA00022842"/>
    </source>
</evidence>